<dbReference type="Pfam" id="PF18705">
    <property type="entry name" value="DUF5643"/>
    <property type="match status" value="1"/>
</dbReference>
<dbReference type="Gene3D" id="2.60.40.1630">
    <property type="entry name" value="bacillus anthracis domain"/>
    <property type="match status" value="1"/>
</dbReference>
<evidence type="ECO:0008006" key="7">
    <source>
        <dbReference type="Google" id="ProtNLM"/>
    </source>
</evidence>
<dbReference type="OrthoDB" id="2541898at2"/>
<dbReference type="KEGG" id="cbei:LF65_04163"/>
<keyword evidence="2" id="KW-0812">Transmembrane</keyword>
<sequence length="372" mass="41265">MKDIYEILNDIEIDEDEMEIIEATDIEKAKVKKYLKKSINKNKSYRNKGIAAAILCCLLIGGAGTLGVAYPSYAAEIPIVGDIFRFIDNGRTGAYDKYKEYADVIGVTQESNGIKVTIKEAIFDGKTLTYTYEIVSDKDLGDNPFFNMNGPRVTIKDYDGGTGGSSGVKRVAENTYVGEETISIDEERKAINFELNFTDIGDMSSENSKEIKGNWKFKINLKALDNVKQMVNKTTEKNGVQLNIESISKTSATFTLNYSQEISKDLQEKYFIVDIPIEEVKDDLGNVYKATSVSTNEGSEGRYAGKSMSSFGELNPNATKLIITPKVHLSNNVHQESGNEEGKAVDTSPTIDENHPKNNEFALDDIVIELKK</sequence>
<keyword evidence="2" id="KW-1133">Transmembrane helix</keyword>
<reference evidence="6" key="1">
    <citation type="submission" date="2014-12" db="EMBL/GenBank/DDBJ databases">
        <title>Genome sequence of Clostridium beijerinckii strain 59B.</title>
        <authorList>
            <person name="Little G.T."/>
            <person name="Minton N.P."/>
        </authorList>
    </citation>
    <scope>NUCLEOTIDE SEQUENCE [LARGE SCALE GENOMIC DNA]</scope>
    <source>
        <strain evidence="6">59B</strain>
    </source>
</reference>
<feature type="domain" description="DUF4179" evidence="3">
    <location>
        <begin position="41"/>
        <end position="134"/>
    </location>
</feature>
<dbReference type="InterPro" id="IPR025436">
    <property type="entry name" value="DUF4179"/>
</dbReference>
<dbReference type="EMBL" id="CP010086">
    <property type="protein sequence ID" value="AJH00705.1"/>
    <property type="molecule type" value="Genomic_DNA"/>
</dbReference>
<dbReference type="AlphaFoldDB" id="A0A0B5QEN6"/>
<evidence type="ECO:0000313" key="6">
    <source>
        <dbReference type="Proteomes" id="UP000031866"/>
    </source>
</evidence>
<evidence type="ECO:0000259" key="4">
    <source>
        <dbReference type="Pfam" id="PF18705"/>
    </source>
</evidence>
<gene>
    <name evidence="5" type="ORF">LF65_04163</name>
</gene>
<feature type="region of interest" description="Disordered" evidence="1">
    <location>
        <begin position="334"/>
        <end position="358"/>
    </location>
</feature>
<dbReference type="RefSeq" id="WP_041898627.1">
    <property type="nucleotide sequence ID" value="NZ_CP010086.2"/>
</dbReference>
<evidence type="ECO:0000256" key="1">
    <source>
        <dbReference type="SAM" id="MobiDB-lite"/>
    </source>
</evidence>
<dbReference type="InterPro" id="IPR040680">
    <property type="entry name" value="DUF5643"/>
</dbReference>
<dbReference type="Pfam" id="PF13786">
    <property type="entry name" value="DUF4179"/>
    <property type="match status" value="1"/>
</dbReference>
<dbReference type="Proteomes" id="UP000031866">
    <property type="component" value="Chromosome"/>
</dbReference>
<keyword evidence="2" id="KW-0472">Membrane</keyword>
<proteinExistence type="predicted"/>
<dbReference type="Gene3D" id="2.60.40.1640">
    <property type="entry name" value="Conserved domain protein"/>
    <property type="match status" value="1"/>
</dbReference>
<name>A0A0B5QEN6_CLOBE</name>
<evidence type="ECO:0000256" key="2">
    <source>
        <dbReference type="SAM" id="Phobius"/>
    </source>
</evidence>
<accession>A0A0B5QEN6</accession>
<dbReference type="STRING" id="1520.LF65_04163"/>
<protein>
    <recommendedName>
        <fullName evidence="7">DUF4179 domain-containing protein</fullName>
    </recommendedName>
</protein>
<organism evidence="5 6">
    <name type="scientific">Clostridium beijerinckii</name>
    <name type="common">Clostridium MP</name>
    <dbReference type="NCBI Taxonomy" id="1520"/>
    <lineage>
        <taxon>Bacteria</taxon>
        <taxon>Bacillati</taxon>
        <taxon>Bacillota</taxon>
        <taxon>Clostridia</taxon>
        <taxon>Eubacteriales</taxon>
        <taxon>Clostridiaceae</taxon>
        <taxon>Clostridium</taxon>
    </lineage>
</organism>
<feature type="transmembrane region" description="Helical" evidence="2">
    <location>
        <begin position="50"/>
        <end position="70"/>
    </location>
</feature>
<feature type="domain" description="DUF5643" evidence="4">
    <location>
        <begin position="230"/>
        <end position="341"/>
    </location>
</feature>
<evidence type="ECO:0000313" key="5">
    <source>
        <dbReference type="EMBL" id="AJH00705.1"/>
    </source>
</evidence>
<evidence type="ECO:0000259" key="3">
    <source>
        <dbReference type="Pfam" id="PF13786"/>
    </source>
</evidence>